<feature type="compositionally biased region" description="Basic and acidic residues" evidence="11">
    <location>
        <begin position="518"/>
        <end position="530"/>
    </location>
</feature>
<dbReference type="Proteomes" id="UP000268093">
    <property type="component" value="Unassembled WGS sequence"/>
</dbReference>
<evidence type="ECO:0000313" key="13">
    <source>
        <dbReference type="EMBL" id="RUP09772.1"/>
    </source>
</evidence>
<gene>
    <name evidence="13" type="ORF">BC936DRAFT_140046</name>
</gene>
<name>A0A433B4D3_9FUNG</name>
<keyword evidence="7" id="KW-0819">tRNA processing</keyword>
<evidence type="ECO:0000256" key="11">
    <source>
        <dbReference type="SAM" id="MobiDB-lite"/>
    </source>
</evidence>
<comment type="similarity">
    <text evidence="2 10">Belongs to the class I-like SAM-binding methyltransferase superfamily. RsmB/NOP family.</text>
</comment>
<dbReference type="Gene3D" id="3.40.50.150">
    <property type="entry name" value="Vaccinia Virus protein VP39"/>
    <property type="match status" value="1"/>
</dbReference>
<dbReference type="GO" id="GO:0005737">
    <property type="term" value="C:cytoplasm"/>
    <property type="evidence" value="ECO:0007669"/>
    <property type="project" value="TreeGrafter"/>
</dbReference>
<dbReference type="InterPro" id="IPR057285">
    <property type="entry name" value="Pre-PUA_NSUN2"/>
</dbReference>
<feature type="binding site" evidence="10">
    <location>
        <position position="269"/>
    </location>
    <ligand>
        <name>S-adenosyl-L-methionine</name>
        <dbReference type="ChEBI" id="CHEBI:59789"/>
    </ligand>
</feature>
<keyword evidence="3" id="KW-0820">tRNA-binding</keyword>
<dbReference type="Pfam" id="PF25376">
    <property type="entry name" value="Pre-PUA_NSUN2"/>
    <property type="match status" value="1"/>
</dbReference>
<feature type="domain" description="SAM-dependent MTase RsmB/NOP-type" evidence="12">
    <location>
        <begin position="64"/>
        <end position="430"/>
    </location>
</feature>
<proteinExistence type="inferred from homology"/>
<feature type="compositionally biased region" description="Basic and acidic residues" evidence="11">
    <location>
        <begin position="22"/>
        <end position="38"/>
    </location>
</feature>
<evidence type="ECO:0000256" key="3">
    <source>
        <dbReference type="ARBA" id="ARBA00022555"/>
    </source>
</evidence>
<dbReference type="OrthoDB" id="6093671at2759"/>
<dbReference type="PANTHER" id="PTHR22808">
    <property type="entry name" value="NCL1 YEAST -RELATED NOL1/NOP2/FMU SUN DOMAIN-CONTAINING"/>
    <property type="match status" value="1"/>
</dbReference>
<keyword evidence="5 10" id="KW-0808">Transferase</keyword>
<evidence type="ECO:0000256" key="4">
    <source>
        <dbReference type="ARBA" id="ARBA00022603"/>
    </source>
</evidence>
<dbReference type="PROSITE" id="PS51686">
    <property type="entry name" value="SAM_MT_RSMB_NOP"/>
    <property type="match status" value="1"/>
</dbReference>
<keyword evidence="6 10" id="KW-0949">S-adenosyl-L-methionine</keyword>
<evidence type="ECO:0000256" key="7">
    <source>
        <dbReference type="ARBA" id="ARBA00022694"/>
    </source>
</evidence>
<evidence type="ECO:0000256" key="8">
    <source>
        <dbReference type="ARBA" id="ARBA00022884"/>
    </source>
</evidence>
<dbReference type="PRINTS" id="PR02011">
    <property type="entry name" value="RCMTNCL1"/>
</dbReference>
<dbReference type="InterPro" id="IPR049560">
    <property type="entry name" value="MeTrfase_RsmB-F_NOP2_cat"/>
</dbReference>
<dbReference type="GO" id="GO:0005634">
    <property type="term" value="C:nucleus"/>
    <property type="evidence" value="ECO:0007669"/>
    <property type="project" value="UniProtKB-SubCell"/>
</dbReference>
<dbReference type="InterPro" id="IPR001678">
    <property type="entry name" value="MeTrfase_RsmB-F_NOP2_dom"/>
</dbReference>
<dbReference type="GO" id="GO:0016428">
    <property type="term" value="F:tRNA (cytidine-5-)-methyltransferase activity"/>
    <property type="evidence" value="ECO:0007669"/>
    <property type="project" value="InterPro"/>
</dbReference>
<dbReference type="PROSITE" id="PS01153">
    <property type="entry name" value="NOL1_NOP2_SUN"/>
    <property type="match status" value="1"/>
</dbReference>
<comment type="caution">
    <text evidence="13">The sequence shown here is derived from an EMBL/GenBank/DDBJ whole genome shotgun (WGS) entry which is preliminary data.</text>
</comment>
<evidence type="ECO:0000256" key="6">
    <source>
        <dbReference type="ARBA" id="ARBA00022691"/>
    </source>
</evidence>
<keyword evidence="4 10" id="KW-0489">Methyltransferase</keyword>
<dbReference type="AlphaFoldDB" id="A0A433B4D3"/>
<feature type="region of interest" description="Disordered" evidence="11">
    <location>
        <begin position="1"/>
        <end position="38"/>
    </location>
</feature>
<dbReference type="SUPFAM" id="SSF53335">
    <property type="entry name" value="S-adenosyl-L-methionine-dependent methyltransferases"/>
    <property type="match status" value="1"/>
</dbReference>
<evidence type="ECO:0000259" key="12">
    <source>
        <dbReference type="PROSITE" id="PS51686"/>
    </source>
</evidence>
<feature type="binding site" evidence="10">
    <location>
        <begin position="182"/>
        <end position="188"/>
    </location>
    <ligand>
        <name>S-adenosyl-L-methionine</name>
        <dbReference type="ChEBI" id="CHEBI:59789"/>
    </ligand>
</feature>
<keyword evidence="8 10" id="KW-0694">RNA-binding</keyword>
<evidence type="ECO:0000256" key="2">
    <source>
        <dbReference type="ARBA" id="ARBA00007494"/>
    </source>
</evidence>
<evidence type="ECO:0000256" key="5">
    <source>
        <dbReference type="ARBA" id="ARBA00022679"/>
    </source>
</evidence>
<comment type="subcellular location">
    <subcellularLocation>
        <location evidence="1">Nucleus</location>
    </subcellularLocation>
</comment>
<dbReference type="InterPro" id="IPR057286">
    <property type="entry name" value="PUA_NSUN2"/>
</dbReference>
<evidence type="ECO:0000313" key="14">
    <source>
        <dbReference type="Proteomes" id="UP000268093"/>
    </source>
</evidence>
<feature type="active site" description="Nucleophile" evidence="10">
    <location>
        <position position="322"/>
    </location>
</feature>
<keyword evidence="14" id="KW-1185">Reference proteome</keyword>
<dbReference type="InterPro" id="IPR023270">
    <property type="entry name" value="RCMT_NCL1"/>
</dbReference>
<dbReference type="GO" id="GO:0000049">
    <property type="term" value="F:tRNA binding"/>
    <property type="evidence" value="ECO:0007669"/>
    <property type="project" value="UniProtKB-KW"/>
</dbReference>
<accession>A0A433B4D3</accession>
<dbReference type="PANTHER" id="PTHR22808:SF1">
    <property type="entry name" value="RNA CYTOSINE-C(5)-METHYLTRANSFERASE NSUN2-RELATED"/>
    <property type="match status" value="1"/>
</dbReference>
<feature type="binding site" evidence="10">
    <location>
        <position position="214"/>
    </location>
    <ligand>
        <name>S-adenosyl-L-methionine</name>
        <dbReference type="ChEBI" id="CHEBI:59789"/>
    </ligand>
</feature>
<dbReference type="InterPro" id="IPR023267">
    <property type="entry name" value="RCMT"/>
</dbReference>
<feature type="compositionally biased region" description="Basic residues" evidence="11">
    <location>
        <begin position="1"/>
        <end position="11"/>
    </location>
</feature>
<organism evidence="13 14">
    <name type="scientific">Jimgerdemannia flammicorona</name>
    <dbReference type="NCBI Taxonomy" id="994334"/>
    <lineage>
        <taxon>Eukaryota</taxon>
        <taxon>Fungi</taxon>
        <taxon>Fungi incertae sedis</taxon>
        <taxon>Mucoromycota</taxon>
        <taxon>Mucoromycotina</taxon>
        <taxon>Endogonomycetes</taxon>
        <taxon>Endogonales</taxon>
        <taxon>Endogonaceae</taxon>
        <taxon>Jimgerdemannia</taxon>
    </lineage>
</organism>
<keyword evidence="9" id="KW-0539">Nucleus</keyword>
<dbReference type="Pfam" id="PF25378">
    <property type="entry name" value="PUA_NSUN2"/>
    <property type="match status" value="1"/>
</dbReference>
<feature type="region of interest" description="Disordered" evidence="11">
    <location>
        <begin position="501"/>
        <end position="530"/>
    </location>
</feature>
<dbReference type="PRINTS" id="PR02008">
    <property type="entry name" value="RCMTFAMILY"/>
</dbReference>
<dbReference type="Pfam" id="PF01189">
    <property type="entry name" value="Methyltr_RsmB-F"/>
    <property type="match status" value="1"/>
</dbReference>
<sequence length="721" mass="81307">MGWSKKRKGRTSRSGGQGASDAKTEKKERNTSHRAYEEIPKENEKLKSYYKAQKILPEAEWDAFWETLQKPLPTTFRMTGSRSVALELRDALENEYVPSLLDVEIDGQKVDPPKPLAWYPDKLGWHVSTSRTVLKKSPEFHNFHQFIVAETEVGNLSRQEAVSMIPPLLLDVQPHQYVLDMCAAPGSKTAQIIEMIHANDKLKEVPTGLVLANDADYKRSQMLVHQTKRLQSPCFLVTNHDAAHFPNIHVGEKPDVRPYALQFDRVLADVPCSGDGTFRKNELLWRTWGVGSALGLHTTQVKILMRGVQLLKVDGRIVYSTCSFNPIENEAVVAQVLRLCNGALEILDVSSELPGLIRYPGLQTWKVMSKDGEWIDSFKEVDNNERQQGKYTQSMFPPANASELNLDRCIRIYPHLQDTGGFFVAVFQKVAPMTAVDRAFLAREKGETFTEPVDEKEDEAMLESTDELNADDEVNDQNKNQDVTVPAKRSVIDESISVPLKRARTKAGDENEDNDDVEHERGANAGVKDTKASTLKEDPFIFLDHDNEDIKKFSDFYGLSPNFPVTNFLVRSEKSRSRTIYFVSNPVKAVLQATDASRLRVVNTGVKAFVRQDHASLKGACPFRVSSEILSMLAPFLSDRRSANISLSELRTLVMVAFPKVEEFIGENFEKLDSMEAGCCIFHFDPATSPGLKSYLRVPMILPVWKAKVSFNLLINKQERR</sequence>
<dbReference type="InterPro" id="IPR018314">
    <property type="entry name" value="RsmB/NOL1/NOP2-like_CS"/>
</dbReference>
<evidence type="ECO:0000256" key="10">
    <source>
        <dbReference type="PROSITE-ProRule" id="PRU01023"/>
    </source>
</evidence>
<feature type="binding site" evidence="10">
    <location>
        <position position="241"/>
    </location>
    <ligand>
        <name>S-adenosyl-L-methionine</name>
        <dbReference type="ChEBI" id="CHEBI:59789"/>
    </ligand>
</feature>
<evidence type="ECO:0000256" key="1">
    <source>
        <dbReference type="ARBA" id="ARBA00004123"/>
    </source>
</evidence>
<reference evidence="13 14" key="1">
    <citation type="journal article" date="2018" name="New Phytol.">
        <title>Phylogenomics of Endogonaceae and evolution of mycorrhizas within Mucoromycota.</title>
        <authorList>
            <person name="Chang Y."/>
            <person name="Desiro A."/>
            <person name="Na H."/>
            <person name="Sandor L."/>
            <person name="Lipzen A."/>
            <person name="Clum A."/>
            <person name="Barry K."/>
            <person name="Grigoriev I.V."/>
            <person name="Martin F.M."/>
            <person name="Stajich J.E."/>
            <person name="Smith M.E."/>
            <person name="Bonito G."/>
            <person name="Spatafora J.W."/>
        </authorList>
    </citation>
    <scope>NUCLEOTIDE SEQUENCE [LARGE SCALE GENOMIC DNA]</scope>
    <source>
        <strain evidence="13 14">GMNB39</strain>
    </source>
</reference>
<evidence type="ECO:0000256" key="9">
    <source>
        <dbReference type="ARBA" id="ARBA00023242"/>
    </source>
</evidence>
<dbReference type="GO" id="GO:0030488">
    <property type="term" value="P:tRNA methylation"/>
    <property type="evidence" value="ECO:0007669"/>
    <property type="project" value="UniProtKB-ARBA"/>
</dbReference>
<protein>
    <submittedName>
        <fullName evidence="13">S-adenosyl-L-methionine-dependent methyltransferase</fullName>
    </submittedName>
</protein>
<dbReference type="EMBL" id="RBNI01016341">
    <property type="protein sequence ID" value="RUP09772.1"/>
    <property type="molecule type" value="Genomic_DNA"/>
</dbReference>
<dbReference type="InterPro" id="IPR029063">
    <property type="entry name" value="SAM-dependent_MTases_sf"/>
</dbReference>